<reference evidence="2" key="1">
    <citation type="submission" date="2010-03" db="EMBL/GenBank/DDBJ databases">
        <title>Annotation of Blastomyces dermatitidis strain ATCC 18188.</title>
        <authorList>
            <consortium name="The Broad Institute Genome Sequencing Platform"/>
            <consortium name="Broad Institute Genome Sequencing Center for Infectious Disease."/>
            <person name="Cuomo C."/>
            <person name="Klein B."/>
            <person name="Sullivan T."/>
            <person name="Heitman J."/>
            <person name="Young S."/>
            <person name="Zeng Q."/>
            <person name="Gargeya S."/>
            <person name="Alvarado L."/>
            <person name="Berlin A.M."/>
            <person name="Chapman S.B."/>
            <person name="Chen Z."/>
            <person name="Freedman E."/>
            <person name="Gellesch M."/>
            <person name="Goldberg J."/>
            <person name="Griggs A."/>
            <person name="Gujja S."/>
            <person name="Heilman E."/>
            <person name="Heiman D."/>
            <person name="Howarth C."/>
            <person name="Mehta T."/>
            <person name="Neiman D."/>
            <person name="Pearson M."/>
            <person name="Roberts A."/>
            <person name="Saif S."/>
            <person name="Shea T."/>
            <person name="Shenoy N."/>
            <person name="Sisk P."/>
            <person name="Stolte C."/>
            <person name="Sykes S."/>
            <person name="White J."/>
            <person name="Yandava C."/>
            <person name="Haas B."/>
            <person name="Nusbaum C."/>
            <person name="Birren B."/>
        </authorList>
    </citation>
    <scope>NUCLEOTIDE SEQUENCE [LARGE SCALE GENOMIC DNA]</scope>
    <source>
        <strain evidence="2">ATCC 18188</strain>
    </source>
</reference>
<sequence>MEKRQESRRGAGGGASTYSSSQQRQPTQRDLRWVKEAEFRYGNRPRGLPDLPDRAPGHNTLTQQTAACDWPDLPDPAQLSEDPVTRCVIWAATPPNKNRCRVFL</sequence>
<organism evidence="2">
    <name type="scientific">Ajellomyces dermatitidis (strain ATCC 18188 / CBS 674.68)</name>
    <name type="common">Blastomyces dermatitidis</name>
    <dbReference type="NCBI Taxonomy" id="653446"/>
    <lineage>
        <taxon>Eukaryota</taxon>
        <taxon>Fungi</taxon>
        <taxon>Dikarya</taxon>
        <taxon>Ascomycota</taxon>
        <taxon>Pezizomycotina</taxon>
        <taxon>Eurotiomycetes</taxon>
        <taxon>Eurotiomycetidae</taxon>
        <taxon>Onygenales</taxon>
        <taxon>Ajellomycetaceae</taxon>
        <taxon>Blastomyces</taxon>
    </lineage>
</organism>
<gene>
    <name evidence="2" type="ORF">BDDG_03189</name>
</gene>
<proteinExistence type="predicted"/>
<feature type="region of interest" description="Disordered" evidence="1">
    <location>
        <begin position="1"/>
        <end position="32"/>
    </location>
</feature>
<dbReference type="HOGENOM" id="CLU_2249378_0_0_1"/>
<protein>
    <submittedName>
        <fullName evidence="2">Uncharacterized protein</fullName>
    </submittedName>
</protein>
<dbReference type="AlphaFoldDB" id="F2TAI5"/>
<name>F2TAI5_AJEDA</name>
<evidence type="ECO:0000256" key="1">
    <source>
        <dbReference type="SAM" id="MobiDB-lite"/>
    </source>
</evidence>
<accession>F2TAI5</accession>
<dbReference type="EMBL" id="GG749419">
    <property type="protein sequence ID" value="EGE80248.1"/>
    <property type="molecule type" value="Genomic_DNA"/>
</dbReference>
<evidence type="ECO:0000313" key="2">
    <source>
        <dbReference type="EMBL" id="EGE80248.1"/>
    </source>
</evidence>
<dbReference type="Proteomes" id="UP000007802">
    <property type="component" value="Unassembled WGS sequence"/>
</dbReference>